<gene>
    <name evidence="6" type="ORF">R9X50_00394600</name>
</gene>
<dbReference type="EMBL" id="CP138584">
    <property type="protein sequence ID" value="WPH01111.1"/>
    <property type="molecule type" value="Genomic_DNA"/>
</dbReference>
<comment type="subcellular location">
    <subcellularLocation>
        <location evidence="1">Nucleus</location>
        <location evidence="1">Nucleolus</location>
    </subcellularLocation>
</comment>
<feature type="domain" description="RRM" evidence="5">
    <location>
        <begin position="152"/>
        <end position="225"/>
    </location>
</feature>
<organism evidence="6 7">
    <name type="scientific">Acrodontium crateriforme</name>
    <dbReference type="NCBI Taxonomy" id="150365"/>
    <lineage>
        <taxon>Eukaryota</taxon>
        <taxon>Fungi</taxon>
        <taxon>Dikarya</taxon>
        <taxon>Ascomycota</taxon>
        <taxon>Pezizomycotina</taxon>
        <taxon>Dothideomycetes</taxon>
        <taxon>Dothideomycetidae</taxon>
        <taxon>Mycosphaerellales</taxon>
        <taxon>Teratosphaeriaceae</taxon>
        <taxon>Acrodontium</taxon>
    </lineage>
</organism>
<evidence type="ECO:0000313" key="6">
    <source>
        <dbReference type="EMBL" id="WPH01111.1"/>
    </source>
</evidence>
<name>A0AAQ3R9U4_9PEZI</name>
<accession>A0AAQ3R9U4</accession>
<evidence type="ECO:0000256" key="4">
    <source>
        <dbReference type="SAM" id="MobiDB-lite"/>
    </source>
</evidence>
<dbReference type="AlphaFoldDB" id="A0AAQ3R9U4"/>
<keyword evidence="7" id="KW-1185">Reference proteome</keyword>
<evidence type="ECO:0000256" key="1">
    <source>
        <dbReference type="ARBA" id="ARBA00004604"/>
    </source>
</evidence>
<keyword evidence="3" id="KW-0539">Nucleus</keyword>
<dbReference type="GO" id="GO:0005730">
    <property type="term" value="C:nucleolus"/>
    <property type="evidence" value="ECO:0007669"/>
    <property type="project" value="UniProtKB-SubCell"/>
</dbReference>
<evidence type="ECO:0000256" key="2">
    <source>
        <dbReference type="ARBA" id="ARBA00022884"/>
    </source>
</evidence>
<keyword evidence="2" id="KW-0694">RNA-binding</keyword>
<dbReference type="Gene3D" id="3.30.70.330">
    <property type="match status" value="1"/>
</dbReference>
<evidence type="ECO:0000256" key="3">
    <source>
        <dbReference type="ARBA" id="ARBA00023242"/>
    </source>
</evidence>
<evidence type="ECO:0000313" key="7">
    <source>
        <dbReference type="Proteomes" id="UP001303373"/>
    </source>
</evidence>
<sequence length="368" mass="39957">MAAQNIAKKRKSTGEAPAASGGAATTKKAKTTTAAETAAPLKSALKKTTSTPKSAVSEKKTTKPKATTASKSKKDASPPAIEDDEESGAPLTADQTDALLAGFSSSEDEASDDESNAIPVARIPSAPSTGLVQKRIRMAIADQSNPETTPGVIYMGRLPHGFYEPQLRAYLTQFGEITHLRLARNKKTGKSQHYGFVEFASGAVADIVAKTMDKYLLFGHILQVRRVPREQVRDTMFKGSGRQGRKVAPRNKLERGMLRRGMEREGWEKRITREEQKRIEKANTLKEMGYEFDMPALKSVGGVPVKSANKITNNEETTKELPEPTAEVEEEVVTTVQSEPGKITVTEKVTKRAAATTKTKKGAKKAKK</sequence>
<proteinExistence type="predicted"/>
<dbReference type="CDD" id="cd12307">
    <property type="entry name" value="RRM_NIFK_like"/>
    <property type="match status" value="1"/>
</dbReference>
<dbReference type="InterPro" id="IPR035979">
    <property type="entry name" value="RBD_domain_sf"/>
</dbReference>
<protein>
    <submittedName>
        <fullName evidence="6">Rna-binding protein</fullName>
    </submittedName>
</protein>
<dbReference type="SUPFAM" id="SSF54928">
    <property type="entry name" value="RNA-binding domain, RBD"/>
    <property type="match status" value="1"/>
</dbReference>
<feature type="region of interest" description="Disordered" evidence="4">
    <location>
        <begin position="1"/>
        <end position="90"/>
    </location>
</feature>
<reference evidence="6 7" key="1">
    <citation type="submission" date="2023-11" db="EMBL/GenBank/DDBJ databases">
        <title>An acidophilic fungus is an integral part of prey digestion in a carnivorous sundew plant.</title>
        <authorList>
            <person name="Tsai I.J."/>
        </authorList>
    </citation>
    <scope>NUCLEOTIDE SEQUENCE [LARGE SCALE GENOMIC DNA]</scope>
    <source>
        <strain evidence="6">169a</strain>
    </source>
</reference>
<dbReference type="Proteomes" id="UP001303373">
    <property type="component" value="Chromosome 5"/>
</dbReference>
<dbReference type="InterPro" id="IPR012677">
    <property type="entry name" value="Nucleotide-bd_a/b_plait_sf"/>
</dbReference>
<dbReference type="GO" id="GO:0003723">
    <property type="term" value="F:RNA binding"/>
    <property type="evidence" value="ECO:0007669"/>
    <property type="project" value="UniProtKB-KW"/>
</dbReference>
<dbReference type="SMART" id="SM00360">
    <property type="entry name" value="RRM"/>
    <property type="match status" value="1"/>
</dbReference>
<dbReference type="PANTHER" id="PTHR46754">
    <property type="entry name" value="MKI67 FHA DOMAIN-INTERACTING NUCLEOLAR PHOSPHOPROTEIN"/>
    <property type="match status" value="1"/>
</dbReference>
<dbReference type="Pfam" id="PF00076">
    <property type="entry name" value="RRM_1"/>
    <property type="match status" value="1"/>
</dbReference>
<evidence type="ECO:0000259" key="5">
    <source>
        <dbReference type="SMART" id="SM00360"/>
    </source>
</evidence>
<feature type="compositionally biased region" description="Low complexity" evidence="4">
    <location>
        <begin position="14"/>
        <end position="40"/>
    </location>
</feature>
<dbReference type="InterPro" id="IPR000504">
    <property type="entry name" value="RRM_dom"/>
</dbReference>